<keyword evidence="2" id="KW-1185">Reference proteome</keyword>
<proteinExistence type="predicted"/>
<dbReference type="EMBL" id="MN090155">
    <property type="protein sequence ID" value="QDH94254.1"/>
    <property type="molecule type" value="Genomic_DNA"/>
</dbReference>
<dbReference type="Proteomes" id="UP000315658">
    <property type="component" value="Segment"/>
</dbReference>
<dbReference type="GeneID" id="65053074"/>
<organism evidence="1 2">
    <name type="scientific">Escherichia phage vB_EcoS_PHB17</name>
    <dbReference type="NCBI Taxonomy" id="2591407"/>
    <lineage>
        <taxon>Viruses</taxon>
        <taxon>Duplodnaviria</taxon>
        <taxon>Heunggongvirae</taxon>
        <taxon>Uroviricota</taxon>
        <taxon>Caudoviricetes</taxon>
        <taxon>Drexlerviridae</taxon>
        <taxon>Tempevirinae</taxon>
        <taxon>Baihuvirus</taxon>
        <taxon>Baihuvirus PHB17</taxon>
        <taxon>Changchunvirus PHB17</taxon>
    </lineage>
</organism>
<evidence type="ECO:0000313" key="2">
    <source>
        <dbReference type="Proteomes" id="UP000315658"/>
    </source>
</evidence>
<reference evidence="1 2" key="1">
    <citation type="submission" date="2019-06" db="EMBL/GenBank/DDBJ databases">
        <title>Complete genome sequence of the virus isoalte vB_EcoS_PHB17 infecting Shiga toxin-producing Escherichia.</title>
        <authorList>
            <person name="Chen Y."/>
            <person name="Qian P."/>
            <person name="Song J."/>
            <person name="Li X."/>
        </authorList>
    </citation>
    <scope>NUCLEOTIDE SEQUENCE [LARGE SCALE GENOMIC DNA]</scope>
</reference>
<sequence>MSGFEVLNNDGSTIINSDQVHTLFDAVDTPGIVEVGAYNQTTPFGNLSELGFTAFNWSKRVDCLYWIQLTTNNAWCFPGASMFKPGTFRVIRTTRNKSIETGFLDVFDSTGKMIWSAKSASTMPRILKYVDIAQNYDLNANVYSLAPGFNPFFLWNQCPGNLSDDGTVVGYSGLCVKWTGSQIQFGYVSKYQKKFTEVFNGRGNFRLPLAKFQGYN</sequence>
<accession>A0A514DKR4</accession>
<name>A0A514DKR4_9CAUD</name>
<dbReference type="KEGG" id="vg:65053074"/>
<protein>
    <submittedName>
        <fullName evidence="1">Uncharacterized protein</fullName>
    </submittedName>
</protein>
<evidence type="ECO:0000313" key="1">
    <source>
        <dbReference type="EMBL" id="QDH94254.1"/>
    </source>
</evidence>
<dbReference type="RefSeq" id="YP_010064620.1">
    <property type="nucleotide sequence ID" value="NC_054892.1"/>
</dbReference>